<evidence type="ECO:0000256" key="4">
    <source>
        <dbReference type="ARBA" id="ARBA00022679"/>
    </source>
</evidence>
<accession>A0AAE3K0F4</accession>
<keyword evidence="5 10" id="KW-0819">tRNA processing</keyword>
<feature type="domain" description="Rhodanese" evidence="14">
    <location>
        <begin position="230"/>
        <end position="263"/>
    </location>
</feature>
<evidence type="ECO:0000256" key="7">
    <source>
        <dbReference type="ARBA" id="ARBA00022840"/>
    </source>
</evidence>
<keyword evidence="8 10" id="KW-0460">Magnesium</keyword>
<organism evidence="15 16">
    <name type="scientific">Candidatus Colimorpha enterica</name>
    <dbReference type="NCBI Taxonomy" id="3083063"/>
    <lineage>
        <taxon>Bacteria</taxon>
        <taxon>Pseudomonadati</taxon>
        <taxon>Bacteroidota</taxon>
        <taxon>Bacteroidia</taxon>
        <taxon>Bacteroidales</taxon>
        <taxon>Candidatus Colimorpha</taxon>
    </lineage>
</organism>
<dbReference type="CDD" id="cd02019">
    <property type="entry name" value="NK"/>
    <property type="match status" value="1"/>
</dbReference>
<evidence type="ECO:0000256" key="3">
    <source>
        <dbReference type="ARBA" id="ARBA00005842"/>
    </source>
</evidence>
<evidence type="ECO:0000256" key="12">
    <source>
        <dbReference type="RuleBase" id="RU003784"/>
    </source>
</evidence>
<dbReference type="GO" id="GO:0052381">
    <property type="term" value="F:tRNA dimethylallyltransferase activity"/>
    <property type="evidence" value="ECO:0007669"/>
    <property type="project" value="UniProtKB-UniRule"/>
</dbReference>
<evidence type="ECO:0000256" key="2">
    <source>
        <dbReference type="ARBA" id="ARBA00003213"/>
    </source>
</evidence>
<dbReference type="SUPFAM" id="SSF52540">
    <property type="entry name" value="P-loop containing nucleoside triphosphate hydrolases"/>
    <property type="match status" value="1"/>
</dbReference>
<dbReference type="HAMAP" id="MF_00185">
    <property type="entry name" value="IPP_trans"/>
    <property type="match status" value="1"/>
</dbReference>
<dbReference type="NCBIfam" id="TIGR00174">
    <property type="entry name" value="miaA"/>
    <property type="match status" value="1"/>
</dbReference>
<evidence type="ECO:0000256" key="1">
    <source>
        <dbReference type="ARBA" id="ARBA00001946"/>
    </source>
</evidence>
<dbReference type="GO" id="GO:0006400">
    <property type="term" value="P:tRNA modification"/>
    <property type="evidence" value="ECO:0007669"/>
    <property type="project" value="TreeGrafter"/>
</dbReference>
<dbReference type="GO" id="GO:0005524">
    <property type="term" value="F:ATP binding"/>
    <property type="evidence" value="ECO:0007669"/>
    <property type="project" value="UniProtKB-UniRule"/>
</dbReference>
<keyword evidence="7 10" id="KW-0067">ATP-binding</keyword>
<dbReference type="EC" id="2.5.1.75" evidence="10"/>
<dbReference type="InterPro" id="IPR001763">
    <property type="entry name" value="Rhodanese-like_dom"/>
</dbReference>
<dbReference type="EMBL" id="JALEMU010000101">
    <property type="protein sequence ID" value="MCI5755910.1"/>
    <property type="molecule type" value="Genomic_DNA"/>
</dbReference>
<gene>
    <name evidence="10 15" type="primary">miaA</name>
    <name evidence="15" type="ORF">MR241_06395</name>
</gene>
<evidence type="ECO:0000256" key="5">
    <source>
        <dbReference type="ARBA" id="ARBA00022694"/>
    </source>
</evidence>
<feature type="region of interest" description="Interaction with substrate tRNA" evidence="10">
    <location>
        <begin position="39"/>
        <end position="42"/>
    </location>
</feature>
<dbReference type="InterPro" id="IPR027417">
    <property type="entry name" value="P-loop_NTPase"/>
</dbReference>
<evidence type="ECO:0000256" key="8">
    <source>
        <dbReference type="ARBA" id="ARBA00022842"/>
    </source>
</evidence>
<comment type="caution">
    <text evidence="15">The sequence shown here is derived from an EMBL/GenBank/DDBJ whole genome shotgun (WGS) entry which is preliminary data.</text>
</comment>
<comment type="catalytic activity">
    <reaction evidence="9 10 11">
        <text>adenosine(37) in tRNA + dimethylallyl diphosphate = N(6)-dimethylallyladenosine(37) in tRNA + diphosphate</text>
        <dbReference type="Rhea" id="RHEA:26482"/>
        <dbReference type="Rhea" id="RHEA-COMP:10162"/>
        <dbReference type="Rhea" id="RHEA-COMP:10375"/>
        <dbReference type="ChEBI" id="CHEBI:33019"/>
        <dbReference type="ChEBI" id="CHEBI:57623"/>
        <dbReference type="ChEBI" id="CHEBI:74411"/>
        <dbReference type="ChEBI" id="CHEBI:74415"/>
        <dbReference type="EC" id="2.5.1.75"/>
    </reaction>
</comment>
<reference evidence="15 16" key="1">
    <citation type="submission" date="2022-03" db="EMBL/GenBank/DDBJ databases">
        <title>Metagenome-assembled genomes from swine fecal metagenomes.</title>
        <authorList>
            <person name="Holman D.B."/>
            <person name="Kommadath A."/>
        </authorList>
    </citation>
    <scope>NUCLEOTIDE SEQUENCE [LARGE SCALE GENOMIC DNA]</scope>
    <source>
        <strain evidence="15">SUG147</strain>
    </source>
</reference>
<dbReference type="InterPro" id="IPR039657">
    <property type="entry name" value="Dimethylallyltransferase"/>
</dbReference>
<dbReference type="PANTHER" id="PTHR11088">
    <property type="entry name" value="TRNA DIMETHYLALLYLTRANSFERASE"/>
    <property type="match status" value="1"/>
</dbReference>
<dbReference type="PANTHER" id="PTHR11088:SF60">
    <property type="entry name" value="TRNA DIMETHYLALLYLTRANSFERASE"/>
    <property type="match status" value="1"/>
</dbReference>
<dbReference type="Gene3D" id="1.10.20.140">
    <property type="match status" value="1"/>
</dbReference>
<evidence type="ECO:0000313" key="16">
    <source>
        <dbReference type="Proteomes" id="UP001139365"/>
    </source>
</evidence>
<proteinExistence type="inferred from homology"/>
<dbReference type="Pfam" id="PF01715">
    <property type="entry name" value="IPPT"/>
    <property type="match status" value="1"/>
</dbReference>
<evidence type="ECO:0000259" key="14">
    <source>
        <dbReference type="PROSITE" id="PS50206"/>
    </source>
</evidence>
<comment type="caution">
    <text evidence="10">Lacks conserved residue(s) required for the propagation of feature annotation.</text>
</comment>
<evidence type="ECO:0000256" key="9">
    <source>
        <dbReference type="ARBA" id="ARBA00049563"/>
    </source>
</evidence>
<sequence length="311" mass="34834">MSASEKTKLIAIVGPTASGKSALAAEIAKTIGGEIVSCDSMQIYRGMDIGTAKPTAGEMSEVRHHLIDVCDPEQPFSCADYKPLAEGAISDITSRGKIPVFCGGTGLYLDSVISIPSFSPEVPEGIREELMSRSPEELWDELLRVDPESAEKTHKNNVKRVVRALEIYRGTGKTKTEWDRLSKETEPPYDTLIIGLDYLDREILYRRIGQRIGVMLESGLVDEVKRLGLPRGCNAAQAIGYKEIYLYLDGKAEYGEAVALLEKNTRNYAKRQLTWFRRNKSIKWFYPDSPGAENNLREIMREINRHLYPDG</sequence>
<evidence type="ECO:0000256" key="10">
    <source>
        <dbReference type="HAMAP-Rule" id="MF_00185"/>
    </source>
</evidence>
<feature type="binding site" evidence="10">
    <location>
        <begin position="14"/>
        <end position="21"/>
    </location>
    <ligand>
        <name>ATP</name>
        <dbReference type="ChEBI" id="CHEBI:30616"/>
    </ligand>
</feature>
<keyword evidence="6 10" id="KW-0547">Nucleotide-binding</keyword>
<comment type="similarity">
    <text evidence="3 10 13">Belongs to the IPP transferase family.</text>
</comment>
<evidence type="ECO:0000313" key="15">
    <source>
        <dbReference type="EMBL" id="MCI5755910.1"/>
    </source>
</evidence>
<feature type="site" description="Interaction with substrate tRNA" evidence="10">
    <location>
        <position position="127"/>
    </location>
</feature>
<keyword evidence="4 10" id="KW-0808">Transferase</keyword>
<feature type="site" description="Interaction with substrate tRNA" evidence="10">
    <location>
        <position position="105"/>
    </location>
</feature>
<dbReference type="Proteomes" id="UP001139365">
    <property type="component" value="Unassembled WGS sequence"/>
</dbReference>
<protein>
    <recommendedName>
        <fullName evidence="10">tRNA dimethylallyltransferase</fullName>
        <ecNumber evidence="10">2.5.1.75</ecNumber>
    </recommendedName>
    <alternativeName>
        <fullName evidence="10">Dimethylallyl diphosphate:tRNA dimethylallyltransferase</fullName>
        <shortName evidence="10">DMAPP:tRNA dimethylallyltransferase</shortName>
        <shortName evidence="10">DMATase</shortName>
    </alternativeName>
    <alternativeName>
        <fullName evidence="10">Isopentenyl-diphosphate:tRNA isopentenyltransferase</fullName>
        <shortName evidence="10">IPP transferase</shortName>
        <shortName evidence="10">IPPT</shortName>
        <shortName evidence="10">IPTase</shortName>
    </alternativeName>
</protein>
<evidence type="ECO:0000256" key="11">
    <source>
        <dbReference type="RuleBase" id="RU003783"/>
    </source>
</evidence>
<dbReference type="PROSITE" id="PS50206">
    <property type="entry name" value="RHODANESE_3"/>
    <property type="match status" value="1"/>
</dbReference>
<dbReference type="InterPro" id="IPR018022">
    <property type="entry name" value="IPT"/>
</dbReference>
<evidence type="ECO:0000256" key="6">
    <source>
        <dbReference type="ARBA" id="ARBA00022741"/>
    </source>
</evidence>
<dbReference type="AlphaFoldDB" id="A0AAE3K0F4"/>
<comment type="subunit">
    <text evidence="10">Monomer.</text>
</comment>
<name>A0AAE3K0F4_9BACT</name>
<comment type="function">
    <text evidence="2 10 12">Catalyzes the transfer of a dimethylallyl group onto the adenine at position 37 in tRNAs that read codons beginning with uridine, leading to the formation of N6-(dimethylallyl)adenosine (i(6)A).</text>
</comment>
<evidence type="ECO:0000256" key="13">
    <source>
        <dbReference type="RuleBase" id="RU003785"/>
    </source>
</evidence>
<comment type="cofactor">
    <cofactor evidence="1 10">
        <name>Mg(2+)</name>
        <dbReference type="ChEBI" id="CHEBI:18420"/>
    </cofactor>
</comment>
<feature type="binding site" evidence="10">
    <location>
        <begin position="16"/>
        <end position="21"/>
    </location>
    <ligand>
        <name>substrate</name>
    </ligand>
</feature>
<dbReference type="Gene3D" id="3.40.50.300">
    <property type="entry name" value="P-loop containing nucleotide triphosphate hydrolases"/>
    <property type="match status" value="1"/>
</dbReference>